<dbReference type="InterPro" id="IPR029063">
    <property type="entry name" value="SAM-dependent_MTases_sf"/>
</dbReference>
<dbReference type="SUPFAM" id="SSF53335">
    <property type="entry name" value="S-adenosyl-L-methionine-dependent methyltransferases"/>
    <property type="match status" value="1"/>
</dbReference>
<proteinExistence type="predicted"/>
<dbReference type="Gene3D" id="3.40.50.150">
    <property type="entry name" value="Vaccinia Virus protein VP39"/>
    <property type="match status" value="1"/>
</dbReference>
<dbReference type="GO" id="GO:0008168">
    <property type="term" value="F:methyltransferase activity"/>
    <property type="evidence" value="ECO:0007669"/>
    <property type="project" value="UniProtKB-KW"/>
</dbReference>
<evidence type="ECO:0000313" key="2">
    <source>
        <dbReference type="EMBL" id="MBT0728207.1"/>
    </source>
</evidence>
<reference evidence="2 3" key="1">
    <citation type="submission" date="2020-04" db="EMBL/GenBank/DDBJ databases">
        <title>Genome sequencing of Rosenbergiella species.</title>
        <authorList>
            <person name="Alvarez-Perez S."/>
            <person name="Lievens B."/>
        </authorList>
    </citation>
    <scope>NUCLEOTIDE SEQUENCE [LARGE SCALE GENOMIC DNA]</scope>
    <source>
        <strain evidence="2 3">CdVSA20.1</strain>
    </source>
</reference>
<dbReference type="EMBL" id="JABBFO010000013">
    <property type="protein sequence ID" value="MBT0728207.1"/>
    <property type="molecule type" value="Genomic_DNA"/>
</dbReference>
<keyword evidence="2" id="KW-0808">Transferase</keyword>
<evidence type="ECO:0000259" key="1">
    <source>
        <dbReference type="Pfam" id="PF08241"/>
    </source>
</evidence>
<keyword evidence="3" id="KW-1185">Reference proteome</keyword>
<name>A0ABS5T9U0_9GAMM</name>
<dbReference type="Proteomes" id="UP000786875">
    <property type="component" value="Unassembled WGS sequence"/>
</dbReference>
<feature type="domain" description="Methyltransferase type 11" evidence="1">
    <location>
        <begin position="76"/>
        <end position="124"/>
    </location>
</feature>
<dbReference type="GO" id="GO:0032259">
    <property type="term" value="P:methylation"/>
    <property type="evidence" value="ECO:0007669"/>
    <property type="project" value="UniProtKB-KW"/>
</dbReference>
<evidence type="ECO:0000313" key="3">
    <source>
        <dbReference type="Proteomes" id="UP000786875"/>
    </source>
</evidence>
<sequence length="241" mass="27575">MKIARVNRHLSSPSQWQALRWGEQFQTVISNEIQPWLTKIYGSHFIKIGELSHSIDTSRCAISHQVRVGKNPRHADIVAEKEKLPLISKSVDACLIAHTLAWSQDPHQVLREVDRVLVDDGWVLLSEFNPFSLLGCARGFPGVSKKARFYSRHRLVDWLSLLNYEIVSCRTTQVLPWRTQRGVLTRHFPCLGCITFIVARKRTYPLTLAKKQALNRGRHLRPAVNVSRQICSLGDHQDADK</sequence>
<organism evidence="2 3">
    <name type="scientific">Rosenbergiella australiborealis</name>
    <dbReference type="NCBI Taxonomy" id="1544696"/>
    <lineage>
        <taxon>Bacteria</taxon>
        <taxon>Pseudomonadati</taxon>
        <taxon>Pseudomonadota</taxon>
        <taxon>Gammaproteobacteria</taxon>
        <taxon>Enterobacterales</taxon>
        <taxon>Erwiniaceae</taxon>
        <taxon>Rosenbergiella</taxon>
    </lineage>
</organism>
<dbReference type="Pfam" id="PF08241">
    <property type="entry name" value="Methyltransf_11"/>
    <property type="match status" value="1"/>
</dbReference>
<dbReference type="RefSeq" id="WP_214215581.1">
    <property type="nucleotide sequence ID" value="NZ_JABBFO010000013.1"/>
</dbReference>
<comment type="caution">
    <text evidence="2">The sequence shown here is derived from an EMBL/GenBank/DDBJ whole genome shotgun (WGS) entry which is preliminary data.</text>
</comment>
<keyword evidence="2" id="KW-0489">Methyltransferase</keyword>
<gene>
    <name evidence="2" type="ORF">HGT73_12650</name>
</gene>
<accession>A0ABS5T9U0</accession>
<dbReference type="InterPro" id="IPR013216">
    <property type="entry name" value="Methyltransf_11"/>
</dbReference>
<protein>
    <submittedName>
        <fullName evidence="2">Class I SAM-dependent methyltransferase</fullName>
    </submittedName>
</protein>